<reference evidence="2 3" key="1">
    <citation type="submission" date="2017-01" db="EMBL/GenBank/DDBJ databases">
        <title>The complete genome sequence of a sulfur-oxidizing marine bacterium Thioclava sp. 25B10_4T.</title>
        <authorList>
            <person name="Liu Y."/>
            <person name="Lai Q."/>
            <person name="Shao Z."/>
        </authorList>
    </citation>
    <scope>NUCLEOTIDE SEQUENCE [LARGE SCALE GENOMIC DNA]</scope>
    <source>
        <strain evidence="2 3">25B10_4</strain>
    </source>
</reference>
<dbReference type="InterPro" id="IPR036061">
    <property type="entry name" value="CheW-like_dom_sf"/>
</dbReference>
<dbReference type="PANTHER" id="PTHR22617">
    <property type="entry name" value="CHEMOTAXIS SENSOR HISTIDINE KINASE-RELATED"/>
    <property type="match status" value="1"/>
</dbReference>
<accession>A0ABN4XE24</accession>
<evidence type="ECO:0000313" key="2">
    <source>
        <dbReference type="EMBL" id="AQS48442.1"/>
    </source>
</evidence>
<dbReference type="InterPro" id="IPR039315">
    <property type="entry name" value="CheW"/>
</dbReference>
<protein>
    <recommendedName>
        <fullName evidence="1">CheW-like domain-containing protein</fullName>
    </recommendedName>
</protein>
<dbReference type="InterPro" id="IPR002545">
    <property type="entry name" value="CheW-lke_dom"/>
</dbReference>
<dbReference type="SMART" id="SM00260">
    <property type="entry name" value="CheW"/>
    <property type="match status" value="1"/>
</dbReference>
<dbReference type="PROSITE" id="PS50851">
    <property type="entry name" value="CHEW"/>
    <property type="match status" value="1"/>
</dbReference>
<keyword evidence="3" id="KW-1185">Reference proteome</keyword>
<feature type="domain" description="CheW-like" evidence="1">
    <location>
        <begin position="11"/>
        <end position="155"/>
    </location>
</feature>
<dbReference type="Pfam" id="PF01584">
    <property type="entry name" value="CheW"/>
    <property type="match status" value="1"/>
</dbReference>
<sequence>MTLNSDPRALDGDLVTFHLAGETLAVPTAQLREVLEPGAMTRVPGAPDFVAGLINVRGAVVPLADLRVPLRMPRATGGIAARVLVLDLDLEDQRSIVGILADSVHEVTRIPPESIERIPPVGSRWPPRYVAAVGRWSGRFVTIPDLSTIFGDFLIGRTAQPERPGATSAGSTPQPEHA</sequence>
<dbReference type="Proteomes" id="UP000185622">
    <property type="component" value="Chromosome"/>
</dbReference>
<dbReference type="Gene3D" id="2.40.50.180">
    <property type="entry name" value="CheA-289, Domain 4"/>
    <property type="match status" value="1"/>
</dbReference>
<dbReference type="RefSeq" id="WP_075775006.1">
    <property type="nucleotide sequence ID" value="NZ_CP019437.1"/>
</dbReference>
<evidence type="ECO:0000259" key="1">
    <source>
        <dbReference type="PROSITE" id="PS50851"/>
    </source>
</evidence>
<evidence type="ECO:0000313" key="3">
    <source>
        <dbReference type="Proteomes" id="UP000185622"/>
    </source>
</evidence>
<gene>
    <name evidence="2" type="ORF">BMG03_12025</name>
</gene>
<dbReference type="SUPFAM" id="SSF50341">
    <property type="entry name" value="CheW-like"/>
    <property type="match status" value="1"/>
</dbReference>
<name>A0ABN4XE24_9RHOB</name>
<proteinExistence type="predicted"/>
<dbReference type="PANTHER" id="PTHR22617:SF23">
    <property type="entry name" value="CHEMOTAXIS PROTEIN CHEW"/>
    <property type="match status" value="1"/>
</dbReference>
<dbReference type="Gene3D" id="2.30.30.40">
    <property type="entry name" value="SH3 Domains"/>
    <property type="match status" value="1"/>
</dbReference>
<dbReference type="EMBL" id="CP019437">
    <property type="protein sequence ID" value="AQS48442.1"/>
    <property type="molecule type" value="Genomic_DNA"/>
</dbReference>
<organism evidence="2 3">
    <name type="scientific">Thioclava nitratireducens</name>
    <dbReference type="NCBI Taxonomy" id="1915078"/>
    <lineage>
        <taxon>Bacteria</taxon>
        <taxon>Pseudomonadati</taxon>
        <taxon>Pseudomonadota</taxon>
        <taxon>Alphaproteobacteria</taxon>
        <taxon>Rhodobacterales</taxon>
        <taxon>Paracoccaceae</taxon>
        <taxon>Thioclava</taxon>
    </lineage>
</organism>